<dbReference type="Proteomes" id="UP000664771">
    <property type="component" value="Unassembled WGS sequence"/>
</dbReference>
<comment type="caution">
    <text evidence="1">The sequence shown here is derived from an EMBL/GenBank/DDBJ whole genome shotgun (WGS) entry which is preliminary data.</text>
</comment>
<dbReference type="SUPFAM" id="SSF49870">
    <property type="entry name" value="Osmotin, thaumatin-like protein"/>
    <property type="match status" value="1"/>
</dbReference>
<dbReference type="InterPro" id="IPR037176">
    <property type="entry name" value="Osmotin/thaumatin-like_sf"/>
</dbReference>
<name>A0ABS3LWZ5_9PROT</name>
<reference evidence="1 2" key="1">
    <citation type="submission" date="2021-03" db="EMBL/GenBank/DDBJ databases">
        <title>The complete genome sequence of Acetobacter sacchari TBRC 11175.</title>
        <authorList>
            <person name="Charoenyingcharoen P."/>
            <person name="Yukphan P."/>
        </authorList>
    </citation>
    <scope>NUCLEOTIDE SEQUENCE [LARGE SCALE GENOMIC DNA]</scope>
    <source>
        <strain evidence="1 2">TBRC 11175</strain>
    </source>
</reference>
<dbReference type="RefSeq" id="WP_207881726.1">
    <property type="nucleotide sequence ID" value="NZ_JAFVMF010000011.1"/>
</dbReference>
<accession>A0ABS3LWZ5</accession>
<proteinExistence type="predicted"/>
<evidence type="ECO:0000313" key="1">
    <source>
        <dbReference type="EMBL" id="MBO1360450.1"/>
    </source>
</evidence>
<organism evidence="1 2">
    <name type="scientific">Acetobacter sacchari</name>
    <dbReference type="NCBI Taxonomy" id="2661687"/>
    <lineage>
        <taxon>Bacteria</taxon>
        <taxon>Pseudomonadati</taxon>
        <taxon>Pseudomonadota</taxon>
        <taxon>Alphaproteobacteria</taxon>
        <taxon>Acetobacterales</taxon>
        <taxon>Acetobacteraceae</taxon>
        <taxon>Acetobacter</taxon>
    </lineage>
</organism>
<sequence length="329" mass="33893">MIDNMTNGVALARIADTAISDKNSNDTQSLLREIQELTELFEEILAKEGGQKTGNGGDPAESSLAKGLGAVAPFADISKTPVNTPAPSPAGLAATPLNATPPAMVQVALPLSPFDKTTLANSALTAGSSDAGASCTSAGSGNNAMVITNTSNHDEKIGQFLNGGSITQPAAEIDLKPGQTGTLRYQNGEGGFDAEANSSGQFQPTASRLEFYADSKGMNNDDVSYIDGDNAAISVNDGHGRFAGETQSMAFSAPSDIVSRDSGGLPTITGWYDGSTQAMQAGGAYIQDKLGGTGAAYIHPDDDRNATEKNPMTMEQDSSATYYVEFGEA</sequence>
<gene>
    <name evidence="1" type="ORF">J2D73_11690</name>
</gene>
<evidence type="ECO:0000313" key="2">
    <source>
        <dbReference type="Proteomes" id="UP000664771"/>
    </source>
</evidence>
<protein>
    <submittedName>
        <fullName evidence="1">Uncharacterized protein</fullName>
    </submittedName>
</protein>
<dbReference type="EMBL" id="JAFVMF010000011">
    <property type="protein sequence ID" value="MBO1360450.1"/>
    <property type="molecule type" value="Genomic_DNA"/>
</dbReference>
<keyword evidence="2" id="KW-1185">Reference proteome</keyword>